<dbReference type="GO" id="GO:0005886">
    <property type="term" value="C:plasma membrane"/>
    <property type="evidence" value="ECO:0007669"/>
    <property type="project" value="UniProtKB-SubCell"/>
</dbReference>
<dbReference type="EMBL" id="MGEU01000041">
    <property type="protein sequence ID" value="OGL90179.1"/>
    <property type="molecule type" value="Genomic_DNA"/>
</dbReference>
<feature type="coiled-coil region" evidence="10">
    <location>
        <begin position="77"/>
        <end position="105"/>
    </location>
</feature>
<feature type="domain" description="ATP synthase F1 complex delta/epsilon subunit N-terminal" evidence="12">
    <location>
        <begin position="3"/>
        <end position="81"/>
    </location>
</feature>
<dbReference type="Pfam" id="PF02823">
    <property type="entry name" value="ATP-synt_DE_N"/>
    <property type="match status" value="1"/>
</dbReference>
<keyword evidence="4 8" id="KW-0406">Ion transport</keyword>
<accession>A0A1F7VI89</accession>
<keyword evidence="10" id="KW-0175">Coiled coil</keyword>
<keyword evidence="3 8" id="KW-0813">Transport</keyword>
<dbReference type="Gene3D" id="2.60.15.10">
    <property type="entry name" value="F0F1 ATP synthase delta/epsilon subunit, N-terminal"/>
    <property type="match status" value="1"/>
</dbReference>
<evidence type="ECO:0000256" key="1">
    <source>
        <dbReference type="ARBA" id="ARBA00004202"/>
    </source>
</evidence>
<comment type="similarity">
    <text evidence="2 8 9">Belongs to the ATPase epsilon chain family.</text>
</comment>
<comment type="subunit">
    <text evidence="8 9">F-type ATPases have 2 components, CF(1) - the catalytic core - and CF(0) - the membrane proton channel. CF(1) has five subunits: alpha(3), beta(3), gamma(1), delta(1), epsilon(1). CF(0) has three main subunits: a, b and c.</text>
</comment>
<dbReference type="GO" id="GO:0045259">
    <property type="term" value="C:proton-transporting ATP synthase complex"/>
    <property type="evidence" value="ECO:0007669"/>
    <property type="project" value="UniProtKB-KW"/>
</dbReference>
<evidence type="ECO:0000313" key="14">
    <source>
        <dbReference type="Proteomes" id="UP000177750"/>
    </source>
</evidence>
<evidence type="ECO:0000256" key="8">
    <source>
        <dbReference type="HAMAP-Rule" id="MF_00530"/>
    </source>
</evidence>
<dbReference type="GO" id="GO:0005524">
    <property type="term" value="F:ATP binding"/>
    <property type="evidence" value="ECO:0007669"/>
    <property type="project" value="UniProtKB-UniRule"/>
</dbReference>
<evidence type="ECO:0000256" key="6">
    <source>
        <dbReference type="ARBA" id="ARBA00023196"/>
    </source>
</evidence>
<evidence type="ECO:0000256" key="7">
    <source>
        <dbReference type="ARBA" id="ARBA00023310"/>
    </source>
</evidence>
<evidence type="ECO:0000256" key="9">
    <source>
        <dbReference type="RuleBase" id="RU003656"/>
    </source>
</evidence>
<comment type="function">
    <text evidence="8">Produces ATP from ADP in the presence of a proton gradient across the membrane.</text>
</comment>
<evidence type="ECO:0000259" key="11">
    <source>
        <dbReference type="Pfam" id="PF00401"/>
    </source>
</evidence>
<protein>
    <recommendedName>
        <fullName evidence="8">ATP synthase epsilon chain</fullName>
    </recommendedName>
    <alternativeName>
        <fullName evidence="8">ATP synthase F1 sector epsilon subunit</fullName>
    </alternativeName>
    <alternativeName>
        <fullName evidence="8">F-ATPase epsilon subunit</fullName>
    </alternativeName>
</protein>
<dbReference type="Proteomes" id="UP000177750">
    <property type="component" value="Unassembled WGS sequence"/>
</dbReference>
<dbReference type="InterPro" id="IPR020547">
    <property type="entry name" value="ATP_synth_F1_esu_C"/>
</dbReference>
<dbReference type="InterPro" id="IPR020546">
    <property type="entry name" value="ATP_synth_F1_dsu/esu_N"/>
</dbReference>
<dbReference type="AlphaFoldDB" id="A0A1F7VI89"/>
<feature type="domain" description="ATP synthase epsilon subunit C-terminal" evidence="11">
    <location>
        <begin position="86"/>
        <end position="130"/>
    </location>
</feature>
<name>A0A1F7VI89_9BACT</name>
<keyword evidence="5 8" id="KW-0472">Membrane</keyword>
<evidence type="ECO:0000256" key="5">
    <source>
        <dbReference type="ARBA" id="ARBA00023136"/>
    </source>
</evidence>
<dbReference type="InterPro" id="IPR036771">
    <property type="entry name" value="ATPsynth_dsu/esu_N"/>
</dbReference>
<proteinExistence type="inferred from homology"/>
<dbReference type="HAMAP" id="MF_00530">
    <property type="entry name" value="ATP_synth_epsil_bac"/>
    <property type="match status" value="1"/>
</dbReference>
<evidence type="ECO:0000259" key="12">
    <source>
        <dbReference type="Pfam" id="PF02823"/>
    </source>
</evidence>
<keyword evidence="6 8" id="KW-0139">CF(1)</keyword>
<evidence type="ECO:0000256" key="2">
    <source>
        <dbReference type="ARBA" id="ARBA00005712"/>
    </source>
</evidence>
<gene>
    <name evidence="8" type="primary">atpC</name>
    <name evidence="13" type="ORF">A3J36_01860</name>
</gene>
<dbReference type="PANTHER" id="PTHR13822:SF10">
    <property type="entry name" value="ATP SYNTHASE EPSILON CHAIN, CHLOROPLASTIC"/>
    <property type="match status" value="1"/>
</dbReference>
<reference evidence="13 14" key="1">
    <citation type="journal article" date="2016" name="Nat. Commun.">
        <title>Thousands of microbial genomes shed light on interconnected biogeochemical processes in an aquifer system.</title>
        <authorList>
            <person name="Anantharaman K."/>
            <person name="Brown C.T."/>
            <person name="Hug L.A."/>
            <person name="Sharon I."/>
            <person name="Castelle C.J."/>
            <person name="Probst A.J."/>
            <person name="Thomas B.C."/>
            <person name="Singh A."/>
            <person name="Wilkins M.J."/>
            <person name="Karaoz U."/>
            <person name="Brodie E.L."/>
            <person name="Williams K.H."/>
            <person name="Hubbard S.S."/>
            <person name="Banfield J.F."/>
        </authorList>
    </citation>
    <scope>NUCLEOTIDE SEQUENCE [LARGE SCALE GENOMIC DNA]</scope>
</reference>
<evidence type="ECO:0000256" key="10">
    <source>
        <dbReference type="SAM" id="Coils"/>
    </source>
</evidence>
<dbReference type="NCBIfam" id="TIGR01216">
    <property type="entry name" value="ATP_synt_epsi"/>
    <property type="match status" value="1"/>
</dbReference>
<dbReference type="InterPro" id="IPR001469">
    <property type="entry name" value="ATP_synth_F1_dsu/esu"/>
</dbReference>
<comment type="subcellular location">
    <subcellularLocation>
        <location evidence="1 8">Cell membrane</location>
        <topology evidence="1 8">Peripheral membrane protein</topology>
    </subcellularLocation>
</comment>
<dbReference type="GO" id="GO:0046933">
    <property type="term" value="F:proton-transporting ATP synthase activity, rotational mechanism"/>
    <property type="evidence" value="ECO:0007669"/>
    <property type="project" value="UniProtKB-UniRule"/>
</dbReference>
<evidence type="ECO:0000256" key="3">
    <source>
        <dbReference type="ARBA" id="ARBA00022448"/>
    </source>
</evidence>
<dbReference type="Pfam" id="PF00401">
    <property type="entry name" value="ATP-synt_DE"/>
    <property type="match status" value="1"/>
</dbReference>
<dbReference type="CDD" id="cd12152">
    <property type="entry name" value="F1-ATPase_delta"/>
    <property type="match status" value="1"/>
</dbReference>
<keyword evidence="7 8" id="KW-0066">ATP synthesis</keyword>
<dbReference type="InterPro" id="IPR036794">
    <property type="entry name" value="ATP_F1_dsu/esu_C_sf"/>
</dbReference>
<sequence>MIKFKIVTPEREVFSDEVDSISLPTSQGEITVLPHHIPLVSNLVAGELVVRKGGEVHPMAISGGFVEVRKGNEITVLADTAERVQELDERRAEEARRRAEKLLTERRADDVDYAALASKIKKELTRLKVARKYAHLRGRTPSIKSEE</sequence>
<dbReference type="SUPFAM" id="SSF46604">
    <property type="entry name" value="Epsilon subunit of F1F0-ATP synthase C-terminal domain"/>
    <property type="match status" value="1"/>
</dbReference>
<evidence type="ECO:0000256" key="4">
    <source>
        <dbReference type="ARBA" id="ARBA00023065"/>
    </source>
</evidence>
<dbReference type="SUPFAM" id="SSF51344">
    <property type="entry name" value="Epsilon subunit of F1F0-ATP synthase N-terminal domain"/>
    <property type="match status" value="1"/>
</dbReference>
<evidence type="ECO:0000313" key="13">
    <source>
        <dbReference type="EMBL" id="OGL90179.1"/>
    </source>
</evidence>
<keyword evidence="8" id="KW-1003">Cell membrane</keyword>
<dbReference type="Gene3D" id="1.20.5.440">
    <property type="entry name" value="ATP synthase delta/epsilon subunit, C-terminal domain"/>
    <property type="match status" value="1"/>
</dbReference>
<organism evidence="13 14">
    <name type="scientific">Candidatus Uhrbacteria bacterium RIFCSPLOWO2_02_FULL_54_37</name>
    <dbReference type="NCBI Taxonomy" id="1802412"/>
    <lineage>
        <taxon>Bacteria</taxon>
        <taxon>Candidatus Uhriibacteriota</taxon>
    </lineage>
</organism>
<comment type="caution">
    <text evidence="13">The sequence shown here is derived from an EMBL/GenBank/DDBJ whole genome shotgun (WGS) entry which is preliminary data.</text>
</comment>
<dbReference type="PANTHER" id="PTHR13822">
    <property type="entry name" value="ATP SYNTHASE DELTA/EPSILON CHAIN"/>
    <property type="match status" value="1"/>
</dbReference>
<keyword evidence="8" id="KW-0375">Hydrogen ion transport</keyword>